<evidence type="ECO:0000256" key="7">
    <source>
        <dbReference type="ARBA" id="ARBA00023212"/>
    </source>
</evidence>
<dbReference type="SMART" id="SM00150">
    <property type="entry name" value="SPEC"/>
    <property type="match status" value="3"/>
</dbReference>
<evidence type="ECO:0000313" key="9">
    <source>
        <dbReference type="Ensembl" id="ENSCPGP00000022665.1"/>
    </source>
</evidence>
<dbReference type="AlphaFoldDB" id="A0A8C3KEQ0"/>
<dbReference type="InterPro" id="IPR002017">
    <property type="entry name" value="Spectrin_repeat"/>
</dbReference>
<dbReference type="SUPFAM" id="SSF46966">
    <property type="entry name" value="Spectrin repeat"/>
    <property type="match status" value="2"/>
</dbReference>
<dbReference type="FunFam" id="1.20.58.60:FF:000309">
    <property type="entry name" value="Spectrin beta non-erythrocytic 5"/>
    <property type="match status" value="1"/>
</dbReference>
<comment type="similarity">
    <text evidence="2">Belongs to the spectrin family.</text>
</comment>
<evidence type="ECO:0000256" key="5">
    <source>
        <dbReference type="ARBA" id="ARBA00022737"/>
    </source>
</evidence>
<dbReference type="FunFam" id="1.20.58.60:FF:000007">
    <property type="entry name" value="Spectrin alpha chain non-erythrocytic 1"/>
    <property type="match status" value="1"/>
</dbReference>
<dbReference type="Gene3D" id="1.20.58.60">
    <property type="match status" value="3"/>
</dbReference>
<organism evidence="9 10">
    <name type="scientific">Calidris pygmaea</name>
    <name type="common">Spoon-billed sandpiper</name>
    <dbReference type="NCBI Taxonomy" id="425635"/>
    <lineage>
        <taxon>Eukaryota</taxon>
        <taxon>Metazoa</taxon>
        <taxon>Chordata</taxon>
        <taxon>Craniata</taxon>
        <taxon>Vertebrata</taxon>
        <taxon>Euteleostomi</taxon>
        <taxon>Archelosauria</taxon>
        <taxon>Archosauria</taxon>
        <taxon>Dinosauria</taxon>
        <taxon>Saurischia</taxon>
        <taxon>Theropoda</taxon>
        <taxon>Coelurosauria</taxon>
        <taxon>Aves</taxon>
        <taxon>Neognathae</taxon>
        <taxon>Neoaves</taxon>
        <taxon>Charadriiformes</taxon>
        <taxon>Scolopacidae</taxon>
        <taxon>Calidris</taxon>
    </lineage>
</organism>
<keyword evidence="10" id="KW-1185">Reference proteome</keyword>
<keyword evidence="3" id="KW-0117">Actin capping</keyword>
<keyword evidence="8" id="KW-0175">Coiled coil</keyword>
<dbReference type="Proteomes" id="UP000694419">
    <property type="component" value="Unplaced"/>
</dbReference>
<dbReference type="FunFam" id="1.20.58.60:FF:000375">
    <property type="entry name" value="Spectrin, beta, non-erythrocytic 5"/>
    <property type="match status" value="1"/>
</dbReference>
<accession>A0A8C3KEQ0</accession>
<dbReference type="GO" id="GO:0005737">
    <property type="term" value="C:cytoplasm"/>
    <property type="evidence" value="ECO:0007669"/>
    <property type="project" value="UniProtKB-ARBA"/>
</dbReference>
<comment type="subcellular location">
    <subcellularLocation>
        <location evidence="1">Cytoplasm</location>
        <location evidence="1">Cytoskeleton</location>
    </subcellularLocation>
</comment>
<evidence type="ECO:0000256" key="1">
    <source>
        <dbReference type="ARBA" id="ARBA00004245"/>
    </source>
</evidence>
<reference evidence="9" key="2">
    <citation type="submission" date="2025-09" db="UniProtKB">
        <authorList>
            <consortium name="Ensembl"/>
        </authorList>
    </citation>
    <scope>IDENTIFICATION</scope>
</reference>
<keyword evidence="6" id="KW-0009">Actin-binding</keyword>
<name>A0A8C3KEQ0_9CHAR</name>
<dbReference type="Ensembl" id="ENSCPGT00000024779.1">
    <property type="protein sequence ID" value="ENSCPGP00000022665.1"/>
    <property type="gene ID" value="ENSCPGG00000015707.1"/>
</dbReference>
<evidence type="ECO:0000313" key="10">
    <source>
        <dbReference type="Proteomes" id="UP000694419"/>
    </source>
</evidence>
<reference evidence="9" key="1">
    <citation type="submission" date="2025-08" db="UniProtKB">
        <authorList>
            <consortium name="Ensembl"/>
        </authorList>
    </citation>
    <scope>IDENTIFICATION</scope>
</reference>
<feature type="coiled-coil region" evidence="8">
    <location>
        <begin position="49"/>
        <end position="76"/>
    </location>
</feature>
<evidence type="ECO:0000256" key="3">
    <source>
        <dbReference type="ARBA" id="ARBA00022467"/>
    </source>
</evidence>
<keyword evidence="5" id="KW-0677">Repeat</keyword>
<dbReference type="CDD" id="cd00176">
    <property type="entry name" value="SPEC"/>
    <property type="match status" value="2"/>
</dbReference>
<evidence type="ECO:0000256" key="6">
    <source>
        <dbReference type="ARBA" id="ARBA00023203"/>
    </source>
</evidence>
<sequence length="364" mass="42356">MLNCTLYGRKEKLAASYQLQKFNLEMKEILDWTQNMRGLMEAGGLPKSANEAESMIEEHQERKEEIEARVERFNSLSHYGQELANSGHYATPEIHQSLSKLQQAWAELIQVWQEQHIKLLQAQDLQKFYGYVEQTESWLSSKEAFLANEDLGDSVSSVESLQRKHAQFEKALEAQMEKTDEMASFARQLTQNKHYDSDNITNRFQAVLRRKEKLLENAAARRRLLEESRLLQKFLRNSFEVAAWINEKNSIAQDDSWKDPSNMQTKLQKHQTFQAEIMANRNRLDSIKSEGEKMLRERHYAPEAIQSRLQEMEELWEELLASCQDKRAKLQDAYKVIQGCQQLGLGVISRDSSAATHLFYDCVT</sequence>
<dbReference type="InterPro" id="IPR018159">
    <property type="entry name" value="Spectrin/alpha-actinin"/>
</dbReference>
<dbReference type="PANTHER" id="PTHR11915">
    <property type="entry name" value="SPECTRIN/FILAMIN RELATED CYTOSKELETAL PROTEIN"/>
    <property type="match status" value="1"/>
</dbReference>
<dbReference type="Pfam" id="PF00435">
    <property type="entry name" value="Spectrin"/>
    <property type="match status" value="3"/>
</dbReference>
<proteinExistence type="inferred from homology"/>
<evidence type="ECO:0000256" key="4">
    <source>
        <dbReference type="ARBA" id="ARBA00022490"/>
    </source>
</evidence>
<dbReference type="GO" id="GO:0005856">
    <property type="term" value="C:cytoskeleton"/>
    <property type="evidence" value="ECO:0007669"/>
    <property type="project" value="UniProtKB-SubCell"/>
</dbReference>
<evidence type="ECO:0008006" key="11">
    <source>
        <dbReference type="Google" id="ProtNLM"/>
    </source>
</evidence>
<evidence type="ECO:0000256" key="2">
    <source>
        <dbReference type="ARBA" id="ARBA00006826"/>
    </source>
</evidence>
<dbReference type="GO" id="GO:0003779">
    <property type="term" value="F:actin binding"/>
    <property type="evidence" value="ECO:0007669"/>
    <property type="project" value="UniProtKB-KW"/>
</dbReference>
<dbReference type="GO" id="GO:0051693">
    <property type="term" value="P:actin filament capping"/>
    <property type="evidence" value="ECO:0007669"/>
    <property type="project" value="UniProtKB-KW"/>
</dbReference>
<evidence type="ECO:0000256" key="8">
    <source>
        <dbReference type="SAM" id="Coils"/>
    </source>
</evidence>
<keyword evidence="4" id="KW-0963">Cytoplasm</keyword>
<keyword evidence="7" id="KW-0206">Cytoskeleton</keyword>
<protein>
    <recommendedName>
        <fullName evidence="11">Spectrin alpha chain-like protein</fullName>
    </recommendedName>
</protein>